<feature type="compositionally biased region" description="Basic and acidic residues" evidence="1">
    <location>
        <begin position="50"/>
        <end position="72"/>
    </location>
</feature>
<name>A0A0P7IGR3_9RHOB</name>
<proteinExistence type="predicted"/>
<feature type="region of interest" description="Disordered" evidence="1">
    <location>
        <begin position="1"/>
        <end position="82"/>
    </location>
</feature>
<evidence type="ECO:0000256" key="1">
    <source>
        <dbReference type="SAM" id="MobiDB-lite"/>
    </source>
</evidence>
<keyword evidence="3" id="KW-1185">Reference proteome</keyword>
<dbReference type="RefSeq" id="WP_055189107.1">
    <property type="nucleotide sequence ID" value="NZ_FPBS01000007.1"/>
</dbReference>
<feature type="compositionally biased region" description="Basic and acidic residues" evidence="1">
    <location>
        <begin position="104"/>
        <end position="113"/>
    </location>
</feature>
<dbReference type="EMBL" id="LKBA01000006">
    <property type="protein sequence ID" value="KPN63095.1"/>
    <property type="molecule type" value="Genomic_DNA"/>
</dbReference>
<protein>
    <submittedName>
        <fullName evidence="2">Uncharacterized protein</fullName>
    </submittedName>
</protein>
<reference evidence="2 3" key="1">
    <citation type="submission" date="2015-09" db="EMBL/GenBank/DDBJ databases">
        <title>Draft genome sequence of Aliiroseovarius crassostreae CV919-312TSm, the causative agent of Roseovarius Oyster Disease (formerly Juvenile Oyster Disease).</title>
        <authorList>
            <person name="Kessner L."/>
            <person name="Spinard E."/>
            <person name="Nelson D."/>
        </authorList>
    </citation>
    <scope>NUCLEOTIDE SEQUENCE [LARGE SCALE GENOMIC DNA]</scope>
    <source>
        <strain evidence="2 3">CV919-312</strain>
    </source>
</reference>
<comment type="caution">
    <text evidence="2">The sequence shown here is derived from an EMBL/GenBank/DDBJ whole genome shotgun (WGS) entry which is preliminary data.</text>
</comment>
<dbReference type="Proteomes" id="UP000050471">
    <property type="component" value="Unassembled WGS sequence"/>
</dbReference>
<feature type="region of interest" description="Disordered" evidence="1">
    <location>
        <begin position="104"/>
        <end position="191"/>
    </location>
</feature>
<evidence type="ECO:0000313" key="2">
    <source>
        <dbReference type="EMBL" id="KPN63095.1"/>
    </source>
</evidence>
<evidence type="ECO:0000313" key="3">
    <source>
        <dbReference type="Proteomes" id="UP000050471"/>
    </source>
</evidence>
<dbReference type="AlphaFoldDB" id="A0A0P7IGR3"/>
<feature type="compositionally biased region" description="Polar residues" evidence="1">
    <location>
        <begin position="169"/>
        <end position="191"/>
    </location>
</feature>
<organism evidence="2 3">
    <name type="scientific">Aliiroseovarius crassostreae</name>
    <dbReference type="NCBI Taxonomy" id="154981"/>
    <lineage>
        <taxon>Bacteria</taxon>
        <taxon>Pseudomonadati</taxon>
        <taxon>Pseudomonadota</taxon>
        <taxon>Alphaproteobacteria</taxon>
        <taxon>Rhodobacterales</taxon>
        <taxon>Paracoccaceae</taxon>
        <taxon>Aliiroseovarius</taxon>
    </lineage>
</organism>
<feature type="compositionally biased region" description="Polar residues" evidence="1">
    <location>
        <begin position="117"/>
        <end position="131"/>
    </location>
</feature>
<dbReference type="OrthoDB" id="7876637at2"/>
<accession>A0A0P7IGR3</accession>
<sequence>MDISAPSPISAQATLAAHAPVREPPAVAQVDPSPASDGTRMDSNTANGEGRSDLAQDARKRLAHQERLEDPKTPTGPPPTFQITLLEVEQDLHNILARLEMARSKERDADGVRPDVSQDTAQASSELQNRAPNEVRDVPSSQSQQLDAHETNRSAPTRAISMVEPEQLPAQTSQQAATLTRAPTTNDGMPV</sequence>
<dbReference type="STRING" id="154981.AKJ29_10310"/>
<gene>
    <name evidence="2" type="ORF">AKJ29_10310</name>
</gene>